<proteinExistence type="inferred from homology"/>
<keyword evidence="2" id="KW-0813">Transport</keyword>
<dbReference type="Gene3D" id="3.40.190.10">
    <property type="entry name" value="Periplasmic binding protein-like II"/>
    <property type="match status" value="1"/>
</dbReference>
<organism evidence="6 7">
    <name type="scientific">Candidatus Roizmanbacteria bacterium CG_4_8_14_3_um_filter_36_10</name>
    <dbReference type="NCBI Taxonomy" id="1974834"/>
    <lineage>
        <taxon>Bacteria</taxon>
        <taxon>Candidatus Roizmaniibacteriota</taxon>
    </lineage>
</organism>
<dbReference type="AlphaFoldDB" id="A0A2M8GLC9"/>
<keyword evidence="5" id="KW-0472">Membrane</keyword>
<feature type="compositionally biased region" description="Polar residues" evidence="4">
    <location>
        <begin position="65"/>
        <end position="75"/>
    </location>
</feature>
<name>A0A2M8GLC9_9BACT</name>
<dbReference type="InterPro" id="IPR006059">
    <property type="entry name" value="SBP"/>
</dbReference>
<feature type="transmembrane region" description="Helical" evidence="5">
    <location>
        <begin position="93"/>
        <end position="115"/>
    </location>
</feature>
<dbReference type="GO" id="GO:0055085">
    <property type="term" value="P:transmembrane transport"/>
    <property type="evidence" value="ECO:0007669"/>
    <property type="project" value="InterPro"/>
</dbReference>
<dbReference type="SUPFAM" id="SSF53850">
    <property type="entry name" value="Periplasmic binding protein-like II"/>
    <property type="match status" value="1"/>
</dbReference>
<dbReference type="GO" id="GO:1901982">
    <property type="term" value="F:maltose binding"/>
    <property type="evidence" value="ECO:0007669"/>
    <property type="project" value="TreeGrafter"/>
</dbReference>
<dbReference type="GO" id="GO:0055052">
    <property type="term" value="C:ATP-binding cassette (ABC) transporter complex, substrate-binding subunit-containing"/>
    <property type="evidence" value="ECO:0007669"/>
    <property type="project" value="TreeGrafter"/>
</dbReference>
<keyword evidence="3" id="KW-0732">Signal</keyword>
<reference evidence="7" key="1">
    <citation type="submission" date="2017-09" db="EMBL/GenBank/DDBJ databases">
        <title>Depth-based differentiation of microbial function through sediment-hosted aquifers and enrichment of novel symbionts in the deep terrestrial subsurface.</title>
        <authorList>
            <person name="Probst A.J."/>
            <person name="Ladd B."/>
            <person name="Jarett J.K."/>
            <person name="Geller-Mcgrath D.E."/>
            <person name="Sieber C.M.K."/>
            <person name="Emerson J.B."/>
            <person name="Anantharaman K."/>
            <person name="Thomas B.C."/>
            <person name="Malmstrom R."/>
            <person name="Stieglmeier M."/>
            <person name="Klingl A."/>
            <person name="Woyke T."/>
            <person name="Ryan C.M."/>
            <person name="Banfield J.F."/>
        </authorList>
    </citation>
    <scope>NUCLEOTIDE SEQUENCE [LARGE SCALE GENOMIC DNA]</scope>
</reference>
<evidence type="ECO:0000256" key="2">
    <source>
        <dbReference type="ARBA" id="ARBA00022448"/>
    </source>
</evidence>
<comment type="similarity">
    <text evidence="1">Belongs to the bacterial solute-binding protein 1 family.</text>
</comment>
<dbReference type="EMBL" id="PFQK01000089">
    <property type="protein sequence ID" value="PJC81365.1"/>
    <property type="molecule type" value="Genomic_DNA"/>
</dbReference>
<dbReference type="PANTHER" id="PTHR30061">
    <property type="entry name" value="MALTOSE-BINDING PERIPLASMIC PROTEIN"/>
    <property type="match status" value="1"/>
</dbReference>
<dbReference type="GO" id="GO:0015768">
    <property type="term" value="P:maltose transport"/>
    <property type="evidence" value="ECO:0007669"/>
    <property type="project" value="TreeGrafter"/>
</dbReference>
<dbReference type="Pfam" id="PF01547">
    <property type="entry name" value="SBP_bac_1"/>
    <property type="match status" value="1"/>
</dbReference>
<evidence type="ECO:0000256" key="4">
    <source>
        <dbReference type="SAM" id="MobiDB-lite"/>
    </source>
</evidence>
<sequence>MLIRITTKKKVAKKNTAIFLYVIISIMDDNIKKPEENQTPSTPTFETVPIEENLQPEELPPEVASPSSEEITQSGPEIPPETPPIYEENKNKYFIIGGAALVLLFFLVIIVKVFFSPKKQSQQVKLTYWGLWEEKEVFDPLIKQYQKSNPQIVIDYQKMAPDDYKNRLVARSAKGLGPDIFRYHNTWLPEIKDVVSLLPDQVMTASEFEKTFYKIHQQDLKVGNHYYGLPLTIDGLVLIYNDNLLKKAGINNPPSNWDEITDMVTKLTVKDATGQIITAGIALGTANNVEHFSDIFGLMLVQNGGDFKALDQSEAAGALESYRKFAEPPNDFWNESMPNSIAAFIQEKVAMIIAPSWEVLAIKAGNPDLAVKVVSVPSVPGGKAVSLASYWVEGVSRYSKNQLEAWKFLKFLVEKDSLTKLYQIESQLRPFGEAYSRVDLASLLIQNPYLGAVIKQADYFVSLPLSSRTFDNGLNDEIIKYLENAVNATSQGVSYSQALVTAKQGVDQVFSKYGIK</sequence>
<comment type="caution">
    <text evidence="6">The sequence shown here is derived from an EMBL/GenBank/DDBJ whole genome shotgun (WGS) entry which is preliminary data.</text>
</comment>
<keyword evidence="5" id="KW-0812">Transmembrane</keyword>
<evidence type="ECO:0000256" key="5">
    <source>
        <dbReference type="SAM" id="Phobius"/>
    </source>
</evidence>
<keyword evidence="5" id="KW-1133">Transmembrane helix</keyword>
<dbReference type="Proteomes" id="UP000229370">
    <property type="component" value="Unassembled WGS sequence"/>
</dbReference>
<dbReference type="PANTHER" id="PTHR30061:SF50">
    <property type="entry name" value="MALTOSE_MALTODEXTRIN-BINDING PERIPLASMIC PROTEIN"/>
    <property type="match status" value="1"/>
</dbReference>
<evidence type="ECO:0000256" key="1">
    <source>
        <dbReference type="ARBA" id="ARBA00008520"/>
    </source>
</evidence>
<accession>A0A2M8GLC9</accession>
<feature type="region of interest" description="Disordered" evidence="4">
    <location>
        <begin position="33"/>
        <end position="83"/>
    </location>
</feature>
<evidence type="ECO:0000313" key="7">
    <source>
        <dbReference type="Proteomes" id="UP000229370"/>
    </source>
</evidence>
<protein>
    <recommendedName>
        <fullName evidence="8">Sugar ABC transporter substrate-binding protein</fullName>
    </recommendedName>
</protein>
<gene>
    <name evidence="6" type="ORF">CO007_05190</name>
</gene>
<dbReference type="InterPro" id="IPR006061">
    <property type="entry name" value="SBP_1_CS"/>
</dbReference>
<evidence type="ECO:0000313" key="6">
    <source>
        <dbReference type="EMBL" id="PJC81365.1"/>
    </source>
</evidence>
<dbReference type="PROSITE" id="PS01037">
    <property type="entry name" value="SBP_BACTERIAL_1"/>
    <property type="match status" value="1"/>
</dbReference>
<evidence type="ECO:0000256" key="3">
    <source>
        <dbReference type="ARBA" id="ARBA00022729"/>
    </source>
</evidence>
<evidence type="ECO:0008006" key="8">
    <source>
        <dbReference type="Google" id="ProtNLM"/>
    </source>
</evidence>
<dbReference type="GO" id="GO:0042956">
    <property type="term" value="P:maltodextrin transmembrane transport"/>
    <property type="evidence" value="ECO:0007669"/>
    <property type="project" value="TreeGrafter"/>
</dbReference>